<keyword evidence="2" id="KW-1185">Reference proteome</keyword>
<dbReference type="AlphaFoldDB" id="A0A9Q3JNT1"/>
<name>A0A9Q3JNT1_9BASI</name>
<dbReference type="EMBL" id="AVOT02078155">
    <property type="protein sequence ID" value="MBW0565872.1"/>
    <property type="molecule type" value="Genomic_DNA"/>
</dbReference>
<organism evidence="1 2">
    <name type="scientific">Austropuccinia psidii MF-1</name>
    <dbReference type="NCBI Taxonomy" id="1389203"/>
    <lineage>
        <taxon>Eukaryota</taxon>
        <taxon>Fungi</taxon>
        <taxon>Dikarya</taxon>
        <taxon>Basidiomycota</taxon>
        <taxon>Pucciniomycotina</taxon>
        <taxon>Pucciniomycetes</taxon>
        <taxon>Pucciniales</taxon>
        <taxon>Sphaerophragmiaceae</taxon>
        <taxon>Austropuccinia</taxon>
    </lineage>
</organism>
<evidence type="ECO:0000313" key="1">
    <source>
        <dbReference type="EMBL" id="MBW0565872.1"/>
    </source>
</evidence>
<comment type="caution">
    <text evidence="1">The sequence shown here is derived from an EMBL/GenBank/DDBJ whole genome shotgun (WGS) entry which is preliminary data.</text>
</comment>
<protein>
    <submittedName>
        <fullName evidence="1">Uncharacterized protein</fullName>
    </submittedName>
</protein>
<evidence type="ECO:0000313" key="2">
    <source>
        <dbReference type="Proteomes" id="UP000765509"/>
    </source>
</evidence>
<dbReference type="OrthoDB" id="2507294at2759"/>
<dbReference type="Proteomes" id="UP000765509">
    <property type="component" value="Unassembled WGS sequence"/>
</dbReference>
<accession>A0A9Q3JNT1</accession>
<sequence length="94" mass="10999">MSHKMVHMKILKKCGGELENALRSRFIEQCSTEEYINSLEDIVTRTKIRRTWKKFDMKSPKKPFIKINQEKLSRLIHPAVVSKESATNVEVLEP</sequence>
<reference evidence="1" key="1">
    <citation type="submission" date="2021-03" db="EMBL/GenBank/DDBJ databases">
        <title>Draft genome sequence of rust myrtle Austropuccinia psidii MF-1, a brazilian biotype.</title>
        <authorList>
            <person name="Quecine M.C."/>
            <person name="Pachon D.M.R."/>
            <person name="Bonatelli M.L."/>
            <person name="Correr F.H."/>
            <person name="Franceschini L.M."/>
            <person name="Leite T.F."/>
            <person name="Margarido G.R.A."/>
            <person name="Almeida C.A."/>
            <person name="Ferrarezi J.A."/>
            <person name="Labate C.A."/>
        </authorList>
    </citation>
    <scope>NUCLEOTIDE SEQUENCE</scope>
    <source>
        <strain evidence="1">MF-1</strain>
    </source>
</reference>
<gene>
    <name evidence="1" type="ORF">O181_105587</name>
</gene>
<proteinExistence type="predicted"/>